<dbReference type="GO" id="GO:0008270">
    <property type="term" value="F:zinc ion binding"/>
    <property type="evidence" value="ECO:0007669"/>
    <property type="project" value="UniProtKB-UniRule"/>
</dbReference>
<evidence type="ECO:0000256" key="5">
    <source>
        <dbReference type="ARBA" id="ARBA00022801"/>
    </source>
</evidence>
<dbReference type="SUPFAM" id="SSF55486">
    <property type="entry name" value="Metalloproteases ('zincins'), catalytic domain"/>
    <property type="match status" value="1"/>
</dbReference>
<keyword evidence="4 7" id="KW-0255">Endonuclease</keyword>
<protein>
    <recommendedName>
        <fullName evidence="7">Endoribonuclease YbeY</fullName>
        <ecNumber evidence="7">3.1.-.-</ecNumber>
    </recommendedName>
</protein>
<evidence type="ECO:0000256" key="1">
    <source>
        <dbReference type="ARBA" id="ARBA00010875"/>
    </source>
</evidence>
<keyword evidence="2 7" id="KW-0540">Nuclease</keyword>
<dbReference type="Proteomes" id="UP000034175">
    <property type="component" value="Unassembled WGS sequence"/>
</dbReference>
<dbReference type="GO" id="GO:0005737">
    <property type="term" value="C:cytoplasm"/>
    <property type="evidence" value="ECO:0007669"/>
    <property type="project" value="UniProtKB-SubCell"/>
</dbReference>
<keyword evidence="7" id="KW-0963">Cytoplasm</keyword>
<accession>A0A0G1NZ31</accession>
<name>A0A0G1NZ31_9BACT</name>
<dbReference type="Pfam" id="PF02130">
    <property type="entry name" value="YbeY"/>
    <property type="match status" value="1"/>
</dbReference>
<feature type="binding site" evidence="7">
    <location>
        <position position="101"/>
    </location>
    <ligand>
        <name>Zn(2+)</name>
        <dbReference type="ChEBI" id="CHEBI:29105"/>
        <note>catalytic</note>
    </ligand>
</feature>
<comment type="cofactor">
    <cofactor evidence="7">
        <name>Zn(2+)</name>
        <dbReference type="ChEBI" id="CHEBI:29105"/>
    </cofactor>
    <text evidence="7">Binds 1 zinc ion.</text>
</comment>
<comment type="similarity">
    <text evidence="1 7">Belongs to the endoribonuclease YbeY family.</text>
</comment>
<keyword evidence="7" id="KW-0690">Ribosome biogenesis</keyword>
<dbReference type="GO" id="GO:0004521">
    <property type="term" value="F:RNA endonuclease activity"/>
    <property type="evidence" value="ECO:0007669"/>
    <property type="project" value="UniProtKB-UniRule"/>
</dbReference>
<gene>
    <name evidence="7" type="primary">ybeY</name>
    <name evidence="8" type="ORF">UX39_C0024G0002</name>
</gene>
<keyword evidence="5 7" id="KW-0378">Hydrolase</keyword>
<keyword evidence="6 7" id="KW-0862">Zinc</keyword>
<dbReference type="HAMAP" id="MF_00009">
    <property type="entry name" value="Endoribonucl_YbeY"/>
    <property type="match status" value="1"/>
</dbReference>
<proteinExistence type="inferred from homology"/>
<evidence type="ECO:0000256" key="2">
    <source>
        <dbReference type="ARBA" id="ARBA00022722"/>
    </source>
</evidence>
<dbReference type="GO" id="GO:0004222">
    <property type="term" value="F:metalloendopeptidase activity"/>
    <property type="evidence" value="ECO:0007669"/>
    <property type="project" value="InterPro"/>
</dbReference>
<dbReference type="NCBIfam" id="TIGR00043">
    <property type="entry name" value="rRNA maturation RNase YbeY"/>
    <property type="match status" value="1"/>
</dbReference>
<reference evidence="8 9" key="1">
    <citation type="journal article" date="2015" name="Nature">
        <title>rRNA introns, odd ribosomes, and small enigmatic genomes across a large radiation of phyla.</title>
        <authorList>
            <person name="Brown C.T."/>
            <person name="Hug L.A."/>
            <person name="Thomas B.C."/>
            <person name="Sharon I."/>
            <person name="Castelle C.J."/>
            <person name="Singh A."/>
            <person name="Wilkins M.J."/>
            <person name="Williams K.H."/>
            <person name="Banfield J.F."/>
        </authorList>
    </citation>
    <scope>NUCLEOTIDE SEQUENCE [LARGE SCALE GENOMIC DNA]</scope>
</reference>
<feature type="binding site" evidence="7">
    <location>
        <position position="111"/>
    </location>
    <ligand>
        <name>Zn(2+)</name>
        <dbReference type="ChEBI" id="CHEBI:29105"/>
        <note>catalytic</note>
    </ligand>
</feature>
<evidence type="ECO:0000256" key="3">
    <source>
        <dbReference type="ARBA" id="ARBA00022723"/>
    </source>
</evidence>
<dbReference type="InterPro" id="IPR002036">
    <property type="entry name" value="YbeY"/>
</dbReference>
<comment type="subcellular location">
    <subcellularLocation>
        <location evidence="7">Cytoplasm</location>
    </subcellularLocation>
</comment>
<feature type="binding site" evidence="7">
    <location>
        <position position="105"/>
    </location>
    <ligand>
        <name>Zn(2+)</name>
        <dbReference type="ChEBI" id="CHEBI:29105"/>
        <note>catalytic</note>
    </ligand>
</feature>
<keyword evidence="7" id="KW-0698">rRNA processing</keyword>
<dbReference type="EC" id="3.1.-.-" evidence="7"/>
<keyword evidence="3 7" id="KW-0479">Metal-binding</keyword>
<evidence type="ECO:0000313" key="8">
    <source>
        <dbReference type="EMBL" id="KKU25602.1"/>
    </source>
</evidence>
<comment type="caution">
    <text evidence="8">The sequence shown here is derived from an EMBL/GenBank/DDBJ whole genome shotgun (WGS) entry which is preliminary data.</text>
</comment>
<comment type="function">
    <text evidence="7">Single strand-specific metallo-endoribonuclease involved in late-stage 70S ribosome quality control and in maturation of the 3' terminus of the 16S rRNA.</text>
</comment>
<dbReference type="AlphaFoldDB" id="A0A0G1NZ31"/>
<evidence type="ECO:0000256" key="6">
    <source>
        <dbReference type="ARBA" id="ARBA00022833"/>
    </source>
</evidence>
<evidence type="ECO:0000256" key="7">
    <source>
        <dbReference type="HAMAP-Rule" id="MF_00009"/>
    </source>
</evidence>
<dbReference type="Gene3D" id="3.40.390.30">
    <property type="entry name" value="Metalloproteases ('zincins'), catalytic domain"/>
    <property type="match status" value="1"/>
</dbReference>
<sequence length="128" mass="14668">MQDSKFSITNTTKGKLPSLPFVSMKDAVLGKKYELSVVIVSRDKIKRLNFSHRGKNVPTDILSFPLSETSGEIFLNLDEAKKEAKKFDRKFENFLGFLFIHGLVHLEGFEHGSRMEALERKYRAKFGI</sequence>
<dbReference type="EMBL" id="LCMA01000024">
    <property type="protein sequence ID" value="KKU25602.1"/>
    <property type="molecule type" value="Genomic_DNA"/>
</dbReference>
<organism evidence="8 9">
    <name type="scientific">Candidatus Magasanikbacteria bacterium GW2011_GWA2_46_17</name>
    <dbReference type="NCBI Taxonomy" id="1619042"/>
    <lineage>
        <taxon>Bacteria</taxon>
        <taxon>Candidatus Magasanikiibacteriota</taxon>
    </lineage>
</organism>
<dbReference type="PANTHER" id="PTHR46986:SF1">
    <property type="entry name" value="ENDORIBONUCLEASE YBEY, CHLOROPLASTIC"/>
    <property type="match status" value="1"/>
</dbReference>
<dbReference type="GO" id="GO:0006364">
    <property type="term" value="P:rRNA processing"/>
    <property type="evidence" value="ECO:0007669"/>
    <property type="project" value="UniProtKB-UniRule"/>
</dbReference>
<dbReference type="PANTHER" id="PTHR46986">
    <property type="entry name" value="ENDORIBONUCLEASE YBEY, CHLOROPLASTIC"/>
    <property type="match status" value="1"/>
</dbReference>
<evidence type="ECO:0000256" key="4">
    <source>
        <dbReference type="ARBA" id="ARBA00022759"/>
    </source>
</evidence>
<evidence type="ECO:0000313" key="9">
    <source>
        <dbReference type="Proteomes" id="UP000034175"/>
    </source>
</evidence>
<dbReference type="InterPro" id="IPR023091">
    <property type="entry name" value="MetalPrtase_cat_dom_sf_prd"/>
</dbReference>